<dbReference type="InterPro" id="IPR029063">
    <property type="entry name" value="SAM-dependent_MTases_sf"/>
</dbReference>
<dbReference type="Pfam" id="PF08241">
    <property type="entry name" value="Methyltransf_11"/>
    <property type="match status" value="1"/>
</dbReference>
<dbReference type="EC" id="2.1.1.-" evidence="5"/>
<comment type="caution">
    <text evidence="5">The sequence shown here is derived from an EMBL/GenBank/DDBJ whole genome shotgun (WGS) entry which is preliminary data.</text>
</comment>
<evidence type="ECO:0000259" key="4">
    <source>
        <dbReference type="Pfam" id="PF08241"/>
    </source>
</evidence>
<dbReference type="Gene3D" id="3.40.50.150">
    <property type="entry name" value="Vaccinia Virus protein VP39"/>
    <property type="match status" value="1"/>
</dbReference>
<name>A0ABV4ALI6_9GAMM</name>
<proteinExistence type="inferred from homology"/>
<comment type="similarity">
    <text evidence="1">Belongs to the methyltransferase superfamily.</text>
</comment>
<dbReference type="EMBL" id="JBGBPY010000001">
    <property type="protein sequence ID" value="MEY2181252.1"/>
    <property type="molecule type" value="Genomic_DNA"/>
</dbReference>
<accession>A0ABV4ALI6</accession>
<dbReference type="PANTHER" id="PTHR44942:SF4">
    <property type="entry name" value="METHYLTRANSFERASE TYPE 11 DOMAIN-CONTAINING PROTEIN"/>
    <property type="match status" value="1"/>
</dbReference>
<dbReference type="GO" id="GO:0032259">
    <property type="term" value="P:methylation"/>
    <property type="evidence" value="ECO:0007669"/>
    <property type="project" value="UniProtKB-KW"/>
</dbReference>
<keyword evidence="6" id="KW-1185">Reference proteome</keyword>
<keyword evidence="2 5" id="KW-0489">Methyltransferase</keyword>
<dbReference type="Proteomes" id="UP001562159">
    <property type="component" value="Unassembled WGS sequence"/>
</dbReference>
<sequence length="256" mass="28730">MNAADSTERFSDRVADYVRHRPDYPPALLAWLRREHGVTPDWKVADVGAGTGISSKLFLDAGHAVTAVEPNAPMREAAVAWLGNQPRFRAVDGRADATGLPDASVDLVTVAQAFHWFDPGTTRREFARILRPDGLAAIFWNSRRLIGTPFLEGYEALLRRHGTDYTSVAERYADDDSMRAWFGAGWRGTTRFEYKQLLDYDGLRGRLMSSSYVPKPGHAQHAPMLAALRELFDRCQQDGRISFDYDTRIITGTLQL</sequence>
<gene>
    <name evidence="5" type="ORF">AB7878_02385</name>
</gene>
<feature type="domain" description="Methyltransferase type 11" evidence="4">
    <location>
        <begin position="46"/>
        <end position="137"/>
    </location>
</feature>
<evidence type="ECO:0000256" key="2">
    <source>
        <dbReference type="ARBA" id="ARBA00022603"/>
    </source>
</evidence>
<dbReference type="InterPro" id="IPR013216">
    <property type="entry name" value="Methyltransf_11"/>
</dbReference>
<evidence type="ECO:0000313" key="5">
    <source>
        <dbReference type="EMBL" id="MEY2181252.1"/>
    </source>
</evidence>
<organism evidence="5 6">
    <name type="scientific">Rhodanobacter humi</name>
    <dbReference type="NCBI Taxonomy" id="1888173"/>
    <lineage>
        <taxon>Bacteria</taxon>
        <taxon>Pseudomonadati</taxon>
        <taxon>Pseudomonadota</taxon>
        <taxon>Gammaproteobacteria</taxon>
        <taxon>Lysobacterales</taxon>
        <taxon>Rhodanobacteraceae</taxon>
        <taxon>Rhodanobacter</taxon>
    </lineage>
</organism>
<dbReference type="PANTHER" id="PTHR44942">
    <property type="entry name" value="METHYLTRANSF_11 DOMAIN-CONTAINING PROTEIN"/>
    <property type="match status" value="1"/>
</dbReference>
<evidence type="ECO:0000256" key="1">
    <source>
        <dbReference type="ARBA" id="ARBA00008361"/>
    </source>
</evidence>
<keyword evidence="3 5" id="KW-0808">Transferase</keyword>
<evidence type="ECO:0000313" key="6">
    <source>
        <dbReference type="Proteomes" id="UP001562159"/>
    </source>
</evidence>
<reference evidence="5 6" key="1">
    <citation type="submission" date="2024-07" db="EMBL/GenBank/DDBJ databases">
        <title>Molecular mechanisms and environmental adaptations of flagellar loss and biofilm growth of Rhodanobacter under environmental stress.</title>
        <authorList>
            <person name="Chen M."/>
        </authorList>
    </citation>
    <scope>NUCLEOTIDE SEQUENCE [LARGE SCALE GENOMIC DNA]</scope>
    <source>
        <strain evidence="5 6">RS22</strain>
    </source>
</reference>
<evidence type="ECO:0000256" key="3">
    <source>
        <dbReference type="ARBA" id="ARBA00022679"/>
    </source>
</evidence>
<dbReference type="CDD" id="cd02440">
    <property type="entry name" value="AdoMet_MTases"/>
    <property type="match status" value="1"/>
</dbReference>
<dbReference type="SUPFAM" id="SSF53335">
    <property type="entry name" value="S-adenosyl-L-methionine-dependent methyltransferases"/>
    <property type="match status" value="1"/>
</dbReference>
<dbReference type="GO" id="GO:0008168">
    <property type="term" value="F:methyltransferase activity"/>
    <property type="evidence" value="ECO:0007669"/>
    <property type="project" value="UniProtKB-KW"/>
</dbReference>
<dbReference type="InterPro" id="IPR051052">
    <property type="entry name" value="Diverse_substrate_MTase"/>
</dbReference>
<protein>
    <submittedName>
        <fullName evidence="5">Class I SAM-dependent methyltransferase</fullName>
        <ecNumber evidence="5">2.1.1.-</ecNumber>
    </submittedName>
</protein>